<dbReference type="AlphaFoldDB" id="A0A5N5WUQ1"/>
<keyword evidence="2" id="KW-1185">Reference proteome</keyword>
<gene>
    <name evidence="1" type="ORF">BDV29DRAFT_24579</name>
</gene>
<dbReference type="Proteomes" id="UP000326565">
    <property type="component" value="Unassembled WGS sequence"/>
</dbReference>
<proteinExistence type="predicted"/>
<name>A0A5N5WUQ1_9EURO</name>
<evidence type="ECO:0000313" key="2">
    <source>
        <dbReference type="Proteomes" id="UP000326565"/>
    </source>
</evidence>
<protein>
    <submittedName>
        <fullName evidence="1">Uncharacterized protein</fullName>
    </submittedName>
</protein>
<organism evidence="1 2">
    <name type="scientific">Aspergillus leporis</name>
    <dbReference type="NCBI Taxonomy" id="41062"/>
    <lineage>
        <taxon>Eukaryota</taxon>
        <taxon>Fungi</taxon>
        <taxon>Dikarya</taxon>
        <taxon>Ascomycota</taxon>
        <taxon>Pezizomycotina</taxon>
        <taxon>Eurotiomycetes</taxon>
        <taxon>Eurotiomycetidae</taxon>
        <taxon>Eurotiales</taxon>
        <taxon>Aspergillaceae</taxon>
        <taxon>Aspergillus</taxon>
        <taxon>Aspergillus subgen. Circumdati</taxon>
    </lineage>
</organism>
<sequence length="58" mass="6497">MQHARWANIASLSSVFFLDPGNRLRGIACCCSSGPEIQLSRTNKLQRVSVHLSYSSFR</sequence>
<reference evidence="1 2" key="1">
    <citation type="submission" date="2019-04" db="EMBL/GenBank/DDBJ databases">
        <title>Friends and foes A comparative genomics study of 23 Aspergillus species from section Flavi.</title>
        <authorList>
            <consortium name="DOE Joint Genome Institute"/>
            <person name="Kjaerbolling I."/>
            <person name="Vesth T."/>
            <person name="Frisvad J.C."/>
            <person name="Nybo J.L."/>
            <person name="Theobald S."/>
            <person name="Kildgaard S."/>
            <person name="Isbrandt T."/>
            <person name="Kuo A."/>
            <person name="Sato A."/>
            <person name="Lyhne E.K."/>
            <person name="Kogle M.E."/>
            <person name="Wiebenga A."/>
            <person name="Kun R.S."/>
            <person name="Lubbers R.J."/>
            <person name="Makela M.R."/>
            <person name="Barry K."/>
            <person name="Chovatia M."/>
            <person name="Clum A."/>
            <person name="Daum C."/>
            <person name="Haridas S."/>
            <person name="He G."/>
            <person name="LaButti K."/>
            <person name="Lipzen A."/>
            <person name="Mondo S."/>
            <person name="Riley R."/>
            <person name="Salamov A."/>
            <person name="Simmons B.A."/>
            <person name="Magnuson J.K."/>
            <person name="Henrissat B."/>
            <person name="Mortensen U.H."/>
            <person name="Larsen T.O."/>
            <person name="Devries R.P."/>
            <person name="Grigoriev I.V."/>
            <person name="Machida M."/>
            <person name="Baker S.E."/>
            <person name="Andersen M.R."/>
        </authorList>
    </citation>
    <scope>NUCLEOTIDE SEQUENCE [LARGE SCALE GENOMIC DNA]</scope>
    <source>
        <strain evidence="1 2">CBS 151.66</strain>
    </source>
</reference>
<evidence type="ECO:0000313" key="1">
    <source>
        <dbReference type="EMBL" id="KAB8070944.1"/>
    </source>
</evidence>
<dbReference type="EMBL" id="ML732287">
    <property type="protein sequence ID" value="KAB8070944.1"/>
    <property type="molecule type" value="Genomic_DNA"/>
</dbReference>
<accession>A0A5N5WUQ1</accession>